<evidence type="ECO:0000256" key="1">
    <source>
        <dbReference type="SAM" id="MobiDB-lite"/>
    </source>
</evidence>
<evidence type="ECO:0000313" key="3">
    <source>
        <dbReference type="Proteomes" id="UP000030759"/>
    </source>
</evidence>
<sequence>MGLEPERRSRGAGILVWALGYRNCLASHSHTKGTFTGSEADNEDVYTFKASSNTLCREFGDLLVGSAIAPPPWHPKTPQWGSPQERPPVSDYKYSSRGGETACWSAKSPKKTIMGRSDSDNYVPINPGSDIPMNTMPHQFDSQGYPSTALPIHRGSSRGSKIQPPLVNHNLKPG</sequence>
<feature type="region of interest" description="Disordered" evidence="1">
    <location>
        <begin position="74"/>
        <end position="174"/>
    </location>
</feature>
<dbReference type="Proteomes" id="UP000030759">
    <property type="component" value="Unassembled WGS sequence"/>
</dbReference>
<organism evidence="2 3">
    <name type="scientific">Cricetulus griseus</name>
    <name type="common">Chinese hamster</name>
    <name type="synonym">Cricetulus barabensis griseus</name>
    <dbReference type="NCBI Taxonomy" id="10029"/>
    <lineage>
        <taxon>Eukaryota</taxon>
        <taxon>Metazoa</taxon>
        <taxon>Chordata</taxon>
        <taxon>Craniata</taxon>
        <taxon>Vertebrata</taxon>
        <taxon>Euteleostomi</taxon>
        <taxon>Mammalia</taxon>
        <taxon>Eutheria</taxon>
        <taxon>Euarchontoglires</taxon>
        <taxon>Glires</taxon>
        <taxon>Rodentia</taxon>
        <taxon>Myomorpha</taxon>
        <taxon>Muroidea</taxon>
        <taxon>Cricetidae</taxon>
        <taxon>Cricetinae</taxon>
        <taxon>Cricetulus</taxon>
    </lineage>
</organism>
<reference evidence="3" key="1">
    <citation type="journal article" date="2013" name="Nat. Biotechnol.">
        <title>Chinese hamster genome sequenced from sorted chromosomes.</title>
        <authorList>
            <person name="Brinkrolf K."/>
            <person name="Rupp O."/>
            <person name="Laux H."/>
            <person name="Kollin F."/>
            <person name="Ernst W."/>
            <person name="Linke B."/>
            <person name="Kofler R."/>
            <person name="Romand S."/>
            <person name="Hesse F."/>
            <person name="Budach W.E."/>
            <person name="Galosy S."/>
            <person name="Muller D."/>
            <person name="Noll T."/>
            <person name="Wienberg J."/>
            <person name="Jostock T."/>
            <person name="Leonard M."/>
            <person name="Grillari J."/>
            <person name="Tauch A."/>
            <person name="Goesmann A."/>
            <person name="Helk B."/>
            <person name="Mott J.E."/>
            <person name="Puhler A."/>
            <person name="Borth N."/>
        </authorList>
    </citation>
    <scope>NUCLEOTIDE SEQUENCE [LARGE SCALE GENOMIC DNA]</scope>
    <source>
        <strain evidence="3">17A/GY</strain>
    </source>
</reference>
<accession>A0A061HWQ0</accession>
<evidence type="ECO:0000313" key="2">
    <source>
        <dbReference type="EMBL" id="ERE63798.1"/>
    </source>
</evidence>
<dbReference type="EMBL" id="KE685970">
    <property type="protein sequence ID" value="ERE63798.1"/>
    <property type="molecule type" value="Genomic_DNA"/>
</dbReference>
<feature type="compositionally biased region" description="Polar residues" evidence="1">
    <location>
        <begin position="136"/>
        <end position="146"/>
    </location>
</feature>
<name>A0A061HWQ0_CRIGR</name>
<proteinExistence type="predicted"/>
<protein>
    <submittedName>
        <fullName evidence="2">GRB2-associated-binding protein 2</fullName>
    </submittedName>
</protein>
<dbReference type="AlphaFoldDB" id="A0A061HWQ0"/>
<gene>
    <name evidence="2" type="ORF">H671_xg20652</name>
</gene>